<evidence type="ECO:0000256" key="1">
    <source>
        <dbReference type="SAM" id="Phobius"/>
    </source>
</evidence>
<protein>
    <submittedName>
        <fullName evidence="2">Uncharacterized protein</fullName>
    </submittedName>
</protein>
<sequence>MSNIIQSTSLRVVSLEARKADQRTLSAASLRGPPAARLIHGCRTKRSCVIRASHELLHVRMQLWTPACSVLINPNCKSYLARGCLIRQLRKLPPNAMFAAASTQYPATRTGSAAPQAHRRRPRPSQSACLLLCMWLSLLLLTSALSLQLLHPRLADASRALGEASELPPAVFHSRHLSGDTVKVTLQPAPGGGGGSSGGGGGSLVSLGKRVTVATGSAIVSVDEDQGSGCVVVPGVGRVGWLNGCGGP</sequence>
<accession>A0A8J4CUV8</accession>
<keyword evidence="1" id="KW-0472">Membrane</keyword>
<comment type="caution">
    <text evidence="2">The sequence shown here is derived from an EMBL/GenBank/DDBJ whole genome shotgun (WGS) entry which is preliminary data.</text>
</comment>
<dbReference type="AlphaFoldDB" id="A0A8J4CUV8"/>
<evidence type="ECO:0000313" key="3">
    <source>
        <dbReference type="Proteomes" id="UP000747110"/>
    </source>
</evidence>
<keyword evidence="3" id="KW-1185">Reference proteome</keyword>
<name>A0A8J4CUV8_9CHLO</name>
<proteinExistence type="predicted"/>
<keyword evidence="1" id="KW-0812">Transmembrane</keyword>
<reference evidence="2" key="1">
    <citation type="journal article" date="2021" name="Proc. Natl. Acad. Sci. U.S.A.">
        <title>Three genomes in the algal genus Volvox reveal the fate of a haploid sex-determining region after a transition to homothallism.</title>
        <authorList>
            <person name="Yamamoto K."/>
            <person name="Hamaji T."/>
            <person name="Kawai-Toyooka H."/>
            <person name="Matsuzaki R."/>
            <person name="Takahashi F."/>
            <person name="Nishimura Y."/>
            <person name="Kawachi M."/>
            <person name="Noguchi H."/>
            <person name="Minakuchi Y."/>
            <person name="Umen J.G."/>
            <person name="Toyoda A."/>
            <person name="Nozaki H."/>
        </authorList>
    </citation>
    <scope>NUCLEOTIDE SEQUENCE</scope>
    <source>
        <strain evidence="2">NIES-3786</strain>
    </source>
</reference>
<keyword evidence="1" id="KW-1133">Transmembrane helix</keyword>
<evidence type="ECO:0000313" key="2">
    <source>
        <dbReference type="EMBL" id="GIL90267.1"/>
    </source>
</evidence>
<organism evidence="2 3">
    <name type="scientific">Volvox reticuliferus</name>
    <dbReference type="NCBI Taxonomy" id="1737510"/>
    <lineage>
        <taxon>Eukaryota</taxon>
        <taxon>Viridiplantae</taxon>
        <taxon>Chlorophyta</taxon>
        <taxon>core chlorophytes</taxon>
        <taxon>Chlorophyceae</taxon>
        <taxon>CS clade</taxon>
        <taxon>Chlamydomonadales</taxon>
        <taxon>Volvocaceae</taxon>
        <taxon>Volvox</taxon>
    </lineage>
</organism>
<dbReference type="EMBL" id="BNCP01000055">
    <property type="protein sequence ID" value="GIL90267.1"/>
    <property type="molecule type" value="Genomic_DNA"/>
</dbReference>
<dbReference type="Proteomes" id="UP000747110">
    <property type="component" value="Unassembled WGS sequence"/>
</dbReference>
<gene>
    <name evidence="2" type="ORF">Vretifemale_17854</name>
</gene>
<feature type="transmembrane region" description="Helical" evidence="1">
    <location>
        <begin position="128"/>
        <end position="150"/>
    </location>
</feature>